<dbReference type="EC" id="3.2.2.4" evidence="2"/>
<dbReference type="AlphaFoldDB" id="A0A1G7LXB5"/>
<dbReference type="InterPro" id="IPR031100">
    <property type="entry name" value="LOG_fam"/>
</dbReference>
<dbReference type="OrthoDB" id="9801098at2"/>
<dbReference type="PANTHER" id="PTHR43393">
    <property type="entry name" value="CYTOKININ RIBOSIDE 5'-MONOPHOSPHATE PHOSPHORIBOHYDROLASE"/>
    <property type="match status" value="1"/>
</dbReference>
<evidence type="ECO:0000256" key="3">
    <source>
        <dbReference type="ARBA" id="ARBA00031983"/>
    </source>
</evidence>
<comment type="catalytic activity">
    <reaction evidence="1">
        <text>AMP + H2O = D-ribose 5-phosphate + adenine</text>
        <dbReference type="Rhea" id="RHEA:20129"/>
        <dbReference type="ChEBI" id="CHEBI:15377"/>
        <dbReference type="ChEBI" id="CHEBI:16708"/>
        <dbReference type="ChEBI" id="CHEBI:78346"/>
        <dbReference type="ChEBI" id="CHEBI:456215"/>
        <dbReference type="EC" id="3.2.2.4"/>
    </reaction>
</comment>
<accession>A0A1G7LXB5</accession>
<keyword evidence="5" id="KW-1185">Reference proteome</keyword>
<name>A0A1G7LXB5_9PROT</name>
<dbReference type="Pfam" id="PF03641">
    <property type="entry name" value="Lysine_decarbox"/>
    <property type="match status" value="1"/>
</dbReference>
<dbReference type="STRING" id="1082479.SAMN05216241_101407"/>
<dbReference type="SUPFAM" id="SSF102405">
    <property type="entry name" value="MCP/YpsA-like"/>
    <property type="match status" value="1"/>
</dbReference>
<dbReference type="GO" id="GO:0008714">
    <property type="term" value="F:AMP nucleosidase activity"/>
    <property type="evidence" value="ECO:0007669"/>
    <property type="project" value="UniProtKB-EC"/>
</dbReference>
<dbReference type="InterPro" id="IPR052341">
    <property type="entry name" value="LOG_family_nucleotidases"/>
</dbReference>
<evidence type="ECO:0000256" key="1">
    <source>
        <dbReference type="ARBA" id="ARBA00000274"/>
    </source>
</evidence>
<evidence type="ECO:0000313" key="4">
    <source>
        <dbReference type="EMBL" id="SDF54083.1"/>
    </source>
</evidence>
<dbReference type="PANTHER" id="PTHR43393:SF3">
    <property type="entry name" value="LYSINE DECARBOXYLASE-LIKE PROTEIN"/>
    <property type="match status" value="1"/>
</dbReference>
<evidence type="ECO:0000256" key="2">
    <source>
        <dbReference type="ARBA" id="ARBA00011985"/>
    </source>
</evidence>
<dbReference type="GO" id="GO:0005829">
    <property type="term" value="C:cytosol"/>
    <property type="evidence" value="ECO:0007669"/>
    <property type="project" value="TreeGrafter"/>
</dbReference>
<dbReference type="Proteomes" id="UP000199415">
    <property type="component" value="Unassembled WGS sequence"/>
</dbReference>
<proteinExistence type="predicted"/>
<dbReference type="RefSeq" id="WP_090018430.1">
    <property type="nucleotide sequence ID" value="NZ_FNCE01000001.1"/>
</dbReference>
<protein>
    <recommendedName>
        <fullName evidence="3">AMP nucleosidase</fullName>
        <ecNumber evidence="2">3.2.2.4</ecNumber>
    </recommendedName>
    <alternativeName>
        <fullName evidence="3">AMP nucleosidase</fullName>
    </alternativeName>
</protein>
<dbReference type="EMBL" id="FNCE01000001">
    <property type="protein sequence ID" value="SDF54083.1"/>
    <property type="molecule type" value="Genomic_DNA"/>
</dbReference>
<reference evidence="4 5" key="1">
    <citation type="submission" date="2016-10" db="EMBL/GenBank/DDBJ databases">
        <authorList>
            <person name="de Groot N.N."/>
        </authorList>
    </citation>
    <scope>NUCLEOTIDE SEQUENCE [LARGE SCALE GENOMIC DNA]</scope>
    <source>
        <strain evidence="4 5">DSM 25584</strain>
    </source>
</reference>
<organism evidence="4 5">
    <name type="scientific">Limimonas halophila</name>
    <dbReference type="NCBI Taxonomy" id="1082479"/>
    <lineage>
        <taxon>Bacteria</taxon>
        <taxon>Pseudomonadati</taxon>
        <taxon>Pseudomonadota</taxon>
        <taxon>Alphaproteobacteria</taxon>
        <taxon>Rhodospirillales</taxon>
        <taxon>Rhodovibrionaceae</taxon>
        <taxon>Limimonas</taxon>
    </lineage>
</organism>
<gene>
    <name evidence="4" type="ORF">SAMN05216241_101407</name>
</gene>
<evidence type="ECO:0000313" key="5">
    <source>
        <dbReference type="Proteomes" id="UP000199415"/>
    </source>
</evidence>
<dbReference type="Gene3D" id="3.40.50.450">
    <property type="match status" value="1"/>
</dbReference>
<sequence>MTKTGDRSTYRTPVKAYANKDFLESKDARALRILAEYLEPRSRFEHHRIDDTIAFMGSARLKPRDVAEAALAEAKANGGDVETAERDLEMSAYYEAARELARQLTAWSKQLDARERRFVVCTGGGPGMMEAANRGASEAKGMNIGLSISIPAEPYENPYVTRELGFEFHYFFMRKFWFTYLAKAAVFFPGGFGTLDELFEMLTLLQTHKIRKHLPIVLFGRAFWNEVVNFDALVRYGTIDAKDKELMLITDSVDEAYAHITEQLSAYSIAEPGPHL</sequence>